<dbReference type="InterPro" id="IPR017884">
    <property type="entry name" value="SANT_dom"/>
</dbReference>
<feature type="compositionally biased region" description="Basic and acidic residues" evidence="7">
    <location>
        <begin position="70"/>
        <end position="82"/>
    </location>
</feature>
<feature type="domain" description="SANT" evidence="11">
    <location>
        <begin position="695"/>
        <end position="737"/>
    </location>
</feature>
<feature type="coiled-coil region" evidence="6">
    <location>
        <begin position="1037"/>
        <end position="1069"/>
    </location>
</feature>
<keyword evidence="1" id="KW-0479">Metal-binding</keyword>
<evidence type="ECO:0000259" key="10">
    <source>
        <dbReference type="PROSITE" id="PS51156"/>
    </source>
</evidence>
<feature type="domain" description="BAH" evidence="9">
    <location>
        <begin position="236"/>
        <end position="354"/>
    </location>
</feature>
<feature type="region of interest" description="Disordered" evidence="7">
    <location>
        <begin position="885"/>
        <end position="952"/>
    </location>
</feature>
<evidence type="ECO:0000259" key="9">
    <source>
        <dbReference type="PROSITE" id="PS51038"/>
    </source>
</evidence>
<feature type="compositionally biased region" description="Low complexity" evidence="7">
    <location>
        <begin position="175"/>
        <end position="203"/>
    </location>
</feature>
<dbReference type="SMART" id="SM01189">
    <property type="entry name" value="ELM2"/>
    <property type="match status" value="1"/>
</dbReference>
<feature type="compositionally biased region" description="Polar residues" evidence="7">
    <location>
        <begin position="42"/>
        <end position="54"/>
    </location>
</feature>
<keyword evidence="2 5" id="KW-0863">Zinc-finger</keyword>
<dbReference type="InterPro" id="IPR029617">
    <property type="entry name" value="Snt2"/>
</dbReference>
<organism evidence="13 14">
    <name type="scientific">Stachybotrys elegans</name>
    <dbReference type="NCBI Taxonomy" id="80388"/>
    <lineage>
        <taxon>Eukaryota</taxon>
        <taxon>Fungi</taxon>
        <taxon>Dikarya</taxon>
        <taxon>Ascomycota</taxon>
        <taxon>Pezizomycotina</taxon>
        <taxon>Sordariomycetes</taxon>
        <taxon>Hypocreomycetidae</taxon>
        <taxon>Hypocreales</taxon>
        <taxon>Stachybotryaceae</taxon>
        <taxon>Stachybotrys</taxon>
    </lineage>
</organism>
<name>A0A8K0T8U7_9HYPO</name>
<dbReference type="InterPro" id="IPR001025">
    <property type="entry name" value="BAH_dom"/>
</dbReference>
<evidence type="ECO:0000259" key="12">
    <source>
        <dbReference type="PROSITE" id="PS51805"/>
    </source>
</evidence>
<dbReference type="OrthoDB" id="336088at2759"/>
<dbReference type="InterPro" id="IPR011011">
    <property type="entry name" value="Znf_FYVE_PHD"/>
</dbReference>
<keyword evidence="6" id="KW-0175">Coiled coil</keyword>
<evidence type="ECO:0000259" key="11">
    <source>
        <dbReference type="PROSITE" id="PS51293"/>
    </source>
</evidence>
<dbReference type="Pfam" id="PF01426">
    <property type="entry name" value="BAH"/>
    <property type="match status" value="1"/>
</dbReference>
<dbReference type="InterPro" id="IPR019787">
    <property type="entry name" value="Znf_PHD-finger"/>
</dbReference>
<proteinExistence type="predicted"/>
<feature type="region of interest" description="Disordered" evidence="7">
    <location>
        <begin position="1351"/>
        <end position="1442"/>
    </location>
</feature>
<dbReference type="GO" id="GO:0004842">
    <property type="term" value="F:ubiquitin-protein transferase activity"/>
    <property type="evidence" value="ECO:0007669"/>
    <property type="project" value="TreeGrafter"/>
</dbReference>
<dbReference type="GO" id="GO:0036205">
    <property type="term" value="P:histone catabolic process"/>
    <property type="evidence" value="ECO:0007669"/>
    <property type="project" value="TreeGrafter"/>
</dbReference>
<evidence type="ECO:0000259" key="8">
    <source>
        <dbReference type="PROSITE" id="PS50016"/>
    </source>
</evidence>
<dbReference type="SMART" id="SM00249">
    <property type="entry name" value="PHD"/>
    <property type="match status" value="3"/>
</dbReference>
<dbReference type="FunFam" id="3.30.40.10:FF:000899">
    <property type="entry name" value="PHD finger and BAH domain-containing protein"/>
    <property type="match status" value="1"/>
</dbReference>
<feature type="compositionally biased region" description="Polar residues" evidence="7">
    <location>
        <begin position="1487"/>
        <end position="1497"/>
    </location>
</feature>
<dbReference type="SUPFAM" id="SSF46689">
    <property type="entry name" value="Homeodomain-like"/>
    <property type="match status" value="1"/>
</dbReference>
<protein>
    <submittedName>
        <fullName evidence="13">Uncharacterized protein</fullName>
    </submittedName>
</protein>
<dbReference type="Gene3D" id="3.30.40.10">
    <property type="entry name" value="Zinc/RING finger domain, C3HC4 (zinc finger)"/>
    <property type="match status" value="3"/>
</dbReference>
<dbReference type="InterPro" id="IPR001965">
    <property type="entry name" value="Znf_PHD"/>
</dbReference>
<feature type="compositionally biased region" description="Polar residues" evidence="7">
    <location>
        <begin position="114"/>
        <end position="126"/>
    </location>
</feature>
<feature type="compositionally biased region" description="Low complexity" evidence="7">
    <location>
        <begin position="1255"/>
        <end position="1278"/>
    </location>
</feature>
<dbReference type="Pfam" id="PF00628">
    <property type="entry name" value="PHD"/>
    <property type="match status" value="1"/>
</dbReference>
<feature type="compositionally biased region" description="Gly residues" evidence="7">
    <location>
        <begin position="131"/>
        <end position="145"/>
    </location>
</feature>
<dbReference type="PROSITE" id="PS51805">
    <property type="entry name" value="EPHD"/>
    <property type="match status" value="1"/>
</dbReference>
<keyword evidence="14" id="KW-1185">Reference proteome</keyword>
<evidence type="ECO:0000256" key="5">
    <source>
        <dbReference type="PROSITE-ProRule" id="PRU00146"/>
    </source>
</evidence>
<gene>
    <name evidence="13" type="ORF">B0I35DRAFT_419940</name>
</gene>
<dbReference type="Proteomes" id="UP000813444">
    <property type="component" value="Unassembled WGS sequence"/>
</dbReference>
<evidence type="ECO:0000256" key="4">
    <source>
        <dbReference type="ARBA" id="ARBA00023242"/>
    </source>
</evidence>
<evidence type="ECO:0000313" key="14">
    <source>
        <dbReference type="Proteomes" id="UP000813444"/>
    </source>
</evidence>
<dbReference type="GO" id="GO:0008270">
    <property type="term" value="F:zinc ion binding"/>
    <property type="evidence" value="ECO:0007669"/>
    <property type="project" value="UniProtKB-KW"/>
</dbReference>
<dbReference type="Pfam" id="PF13832">
    <property type="entry name" value="zf-HC5HC2H_2"/>
    <property type="match status" value="1"/>
</dbReference>
<keyword evidence="4" id="KW-0539">Nucleus</keyword>
<dbReference type="Gene3D" id="1.10.10.60">
    <property type="entry name" value="Homeodomain-like"/>
    <property type="match status" value="1"/>
</dbReference>
<feature type="compositionally biased region" description="Pro residues" evidence="7">
    <location>
        <begin position="1531"/>
        <end position="1550"/>
    </location>
</feature>
<dbReference type="Pfam" id="PF13831">
    <property type="entry name" value="PHD_2"/>
    <property type="match status" value="1"/>
</dbReference>
<dbReference type="GO" id="GO:0003682">
    <property type="term" value="F:chromatin binding"/>
    <property type="evidence" value="ECO:0007669"/>
    <property type="project" value="InterPro"/>
</dbReference>
<sequence length="1644" mass="179277">MPLKNDEALSEQSNGQTSRDSIMSHPGSDAADKDADADNATPYGTRSRNRTGNARPNYAEDKDIDMDVYDYYHDKKEGEPAPKKSSRQSTGAAGNEAPRGSAASRKSGVDDAKTSSSQNGAKEQSLSSVGSGNGGGNGGGGGGAAGSTSQAAQSSGAVQPSRKRKAASQQNSGPTTTTRKGGNANANATASTAGAQGLGQSQSQTTGIVWPESNMLTFETCKARPDKGRMVADDGTVLEANDHVYLVCEPPGEPYYLGRIMEFLHMQNDNSRPVDAVRINWYYRPKDIGRKSPDTRMVFATMHSDISPLTALRGKCQIRHRVEIDNMDEFRKTPDSFWYEKLYDRYIQKNYDLIPTSAIVNVPEKVKKVLDERWRYVLVEQGRGKELTSAVKLCKRCSGYCAINDSVDCAVCRNTYHMNCVKPPLLKKPSRGFAWSCAACSRAQERKLEARHTPNISDKLGDHLDEDDFLEEDEDDGQAVDTGHTSPAEDDTAHHQGTAEQIYHASLWPYRYLGVHCKPEDALDYDDRIYPRASTRIGPRHQAIVLPWPGQPVQYVKPLEVKKNGKKDPKLSKEAQAAQEAEKALRGKRPKWVQDQPPGYVARGEDHDESDPNATSTLLWKPQPPEVISAERIKGYMTEAKGLAKKLSLPERSTNLQDVALETLFRSNCEPKVAISSLRETDRIEFKEPALMPAEVKKFEEGVSKYGSELLLVTRHVKTLTPGEVVRYYYTWKKTERGQQIWGNYSGRKGKKAAKRAEAAATKVADDVADKDDDSAFDVEKAAEKKRGFICQFCSTTTSRQWRRAPNAAAGLVNEAGNKANNKDKGGQYVSALCRRCAELWRRYAIRWEDIEDVAKKVAQSGGKAWKRRQDEELLKELQAAQEMGLMTPDRASTPSVAAVSTTPAEPPRKKLKGAPEKDTESAPADGGSAPVAAAPSKKKEKNVDAAPAVPEIPKPRTLPCAICDQMEPLGDQHVSCRECRLTVHRNCYGVVDQRPQAKWICNMCANDKNPQVSLNYRCVLCPVEHTERDFVEQPKLTHHKKKMTEKDREREKLEVQQARKAAEFYRKKQEELNRPVDPREPLKRTADHNWVHVTCAAWTPEVKFGNAKAMEPSEGIPSIPRARYDEVCQVCQKTEGACVSCQQCRTSYHVECARQHGHVLGFEITPVKNSRRDQFNTVTLNGESGIMSAAVWCKDHVPAKTTVHRMHDAVDDSGLNALQLYVQNFKQADLALTGTVRKANLMTMAAKMSTAPVSAGGTKSATSTATSNAASQSSTNGHTAGAGEYNGVASSTKQPGDKVCITCGIDVSPKWWPIDNSQERELTNGHYGVLGSEARKFVEQRKFQCHQCRKANRAPQPHPHRSWASVTESPRAVTNEPVVATTGPPPPISTLPPLADFRERSSSITSNGWSHHGPPNGTAGVQPPLTAAPTQAGPQNIAARPAPPVAHTYTAAPLPASRAYSDWNHRPSSQHGSPPRLLNGPPPSLRNGNAGLSTISGLRPPSMSGPPPAVPGPLVGAHQHPHSPQTYVNGPPPSPRRVGGPTPPSPYMPPYHSGQPHGPPSNTAAHAMNNGIPPPRADGFSHGLHPQRPAFSNGHGSPPQGARNGAPPPLELSIPTNSVPPRAPEGRPASGASASPSLRNLLS</sequence>
<feature type="compositionally biased region" description="Low complexity" evidence="7">
    <location>
        <begin position="922"/>
        <end position="936"/>
    </location>
</feature>
<dbReference type="SUPFAM" id="SSF57903">
    <property type="entry name" value="FYVE/PHD zinc finger"/>
    <property type="match status" value="2"/>
</dbReference>
<dbReference type="InterPro" id="IPR009057">
    <property type="entry name" value="Homeodomain-like_sf"/>
</dbReference>
<dbReference type="PANTHER" id="PTHR47672:SF1">
    <property type="entry name" value="E3 UBIQUITIN-PROTEIN LIGASE SNT2"/>
    <property type="match status" value="1"/>
</dbReference>
<feature type="compositionally biased region" description="Polar residues" evidence="7">
    <location>
        <begin position="10"/>
        <end position="21"/>
    </location>
</feature>
<feature type="region of interest" description="Disordered" evidence="7">
    <location>
        <begin position="562"/>
        <end position="620"/>
    </location>
</feature>
<dbReference type="PANTHER" id="PTHR47672">
    <property type="entry name" value="E3 UBIQUITIN-PROTEIN LIGASE SNT2"/>
    <property type="match status" value="1"/>
</dbReference>
<dbReference type="FunFam" id="2.30.30.490:FF:000018">
    <property type="entry name" value="Lid2 complex component snt2"/>
    <property type="match status" value="1"/>
</dbReference>
<dbReference type="PROSITE" id="PS51293">
    <property type="entry name" value="SANT"/>
    <property type="match status" value="1"/>
</dbReference>
<reference evidence="13" key="1">
    <citation type="journal article" date="2021" name="Nat. Commun.">
        <title>Genetic determinants of endophytism in the Arabidopsis root mycobiome.</title>
        <authorList>
            <person name="Mesny F."/>
            <person name="Miyauchi S."/>
            <person name="Thiergart T."/>
            <person name="Pickel B."/>
            <person name="Atanasova L."/>
            <person name="Karlsson M."/>
            <person name="Huettel B."/>
            <person name="Barry K.W."/>
            <person name="Haridas S."/>
            <person name="Chen C."/>
            <person name="Bauer D."/>
            <person name="Andreopoulos W."/>
            <person name="Pangilinan J."/>
            <person name="LaButti K."/>
            <person name="Riley R."/>
            <person name="Lipzen A."/>
            <person name="Clum A."/>
            <person name="Drula E."/>
            <person name="Henrissat B."/>
            <person name="Kohler A."/>
            <person name="Grigoriev I.V."/>
            <person name="Martin F.M."/>
            <person name="Hacquard S."/>
        </authorList>
    </citation>
    <scope>NUCLEOTIDE SEQUENCE</scope>
    <source>
        <strain evidence="13">MPI-CAGE-CH-0235</strain>
    </source>
</reference>
<dbReference type="PROSITE" id="PS51156">
    <property type="entry name" value="ELM2"/>
    <property type="match status" value="1"/>
</dbReference>
<feature type="region of interest" description="Disordered" evidence="7">
    <location>
        <begin position="1"/>
        <end position="203"/>
    </location>
</feature>
<dbReference type="SMART" id="SM00439">
    <property type="entry name" value="BAH"/>
    <property type="match status" value="1"/>
</dbReference>
<dbReference type="InterPro" id="IPR043151">
    <property type="entry name" value="BAH_sf"/>
</dbReference>
<evidence type="ECO:0000313" key="13">
    <source>
        <dbReference type="EMBL" id="KAH7329319.1"/>
    </source>
</evidence>
<feature type="compositionally biased region" description="Low complexity" evidence="7">
    <location>
        <begin position="1627"/>
        <end position="1638"/>
    </location>
</feature>
<accession>A0A8K0T8U7</accession>
<feature type="region of interest" description="Disordered" evidence="7">
    <location>
        <begin position="1250"/>
        <end position="1295"/>
    </location>
</feature>
<evidence type="ECO:0000256" key="2">
    <source>
        <dbReference type="ARBA" id="ARBA00022771"/>
    </source>
</evidence>
<comment type="caution">
    <text evidence="13">The sequence shown here is derived from an EMBL/GenBank/DDBJ whole genome shotgun (WGS) entry which is preliminary data.</text>
</comment>
<evidence type="ECO:0000256" key="1">
    <source>
        <dbReference type="ARBA" id="ARBA00022723"/>
    </source>
</evidence>
<dbReference type="Gene3D" id="2.30.30.490">
    <property type="match status" value="1"/>
</dbReference>
<evidence type="ECO:0000256" key="7">
    <source>
        <dbReference type="SAM" id="MobiDB-lite"/>
    </source>
</evidence>
<feature type="region of interest" description="Disordered" evidence="7">
    <location>
        <begin position="1461"/>
        <end position="1644"/>
    </location>
</feature>
<feature type="compositionally biased region" description="Basic and acidic residues" evidence="7">
    <location>
        <begin position="562"/>
        <end position="573"/>
    </location>
</feature>
<feature type="domain" description="ELM2" evidence="10">
    <location>
        <begin position="533"/>
        <end position="682"/>
    </location>
</feature>
<evidence type="ECO:0000256" key="6">
    <source>
        <dbReference type="SAM" id="Coils"/>
    </source>
</evidence>
<feature type="compositionally biased region" description="Low complexity" evidence="7">
    <location>
        <begin position="146"/>
        <end position="158"/>
    </location>
</feature>
<dbReference type="PROSITE" id="PS50016">
    <property type="entry name" value="ZF_PHD_2"/>
    <property type="match status" value="1"/>
</dbReference>
<feature type="domain" description="PHD-type" evidence="12">
    <location>
        <begin position="1066"/>
        <end position="1198"/>
    </location>
</feature>
<dbReference type="GO" id="GO:0048189">
    <property type="term" value="C:Lid2 complex"/>
    <property type="evidence" value="ECO:0007669"/>
    <property type="project" value="TreeGrafter"/>
</dbReference>
<evidence type="ECO:0000256" key="3">
    <source>
        <dbReference type="ARBA" id="ARBA00022833"/>
    </source>
</evidence>
<dbReference type="InterPro" id="IPR034732">
    <property type="entry name" value="EPHD"/>
</dbReference>
<feature type="compositionally biased region" description="Polar residues" evidence="7">
    <location>
        <begin position="891"/>
        <end position="904"/>
    </location>
</feature>
<dbReference type="EMBL" id="JAGPNK010000001">
    <property type="protein sequence ID" value="KAH7329319.1"/>
    <property type="molecule type" value="Genomic_DNA"/>
</dbReference>
<keyword evidence="3" id="KW-0862">Zinc</keyword>
<dbReference type="CDD" id="cd15497">
    <property type="entry name" value="PHD1_Snt2p_like"/>
    <property type="match status" value="1"/>
</dbReference>
<feature type="region of interest" description="Disordered" evidence="7">
    <location>
        <begin position="472"/>
        <end position="495"/>
    </location>
</feature>
<feature type="domain" description="PHD-type" evidence="8">
    <location>
        <begin position="958"/>
        <end position="1008"/>
    </location>
</feature>
<dbReference type="InterPro" id="IPR013083">
    <property type="entry name" value="Znf_RING/FYVE/PHD"/>
</dbReference>
<dbReference type="InterPro" id="IPR000949">
    <property type="entry name" value="ELM2_dom"/>
</dbReference>
<dbReference type="PROSITE" id="PS51038">
    <property type="entry name" value="BAH"/>
    <property type="match status" value="1"/>
</dbReference>